<dbReference type="Proteomes" id="UP000664859">
    <property type="component" value="Unassembled WGS sequence"/>
</dbReference>
<gene>
    <name evidence="1" type="ORF">JKP88DRAFT_310605</name>
</gene>
<evidence type="ECO:0000313" key="2">
    <source>
        <dbReference type="Proteomes" id="UP000664859"/>
    </source>
</evidence>
<name>A0A835Z6L7_9STRA</name>
<proteinExistence type="predicted"/>
<accession>A0A835Z6L7</accession>
<protein>
    <submittedName>
        <fullName evidence="1">Uncharacterized protein</fullName>
    </submittedName>
</protein>
<dbReference type="EMBL" id="JAFCMP010000116">
    <property type="protein sequence ID" value="KAG5185930.1"/>
    <property type="molecule type" value="Genomic_DNA"/>
</dbReference>
<keyword evidence="2" id="KW-1185">Reference proteome</keyword>
<dbReference type="OrthoDB" id="227282at2759"/>
<organism evidence="1 2">
    <name type="scientific">Tribonema minus</name>
    <dbReference type="NCBI Taxonomy" id="303371"/>
    <lineage>
        <taxon>Eukaryota</taxon>
        <taxon>Sar</taxon>
        <taxon>Stramenopiles</taxon>
        <taxon>Ochrophyta</taxon>
        <taxon>PX clade</taxon>
        <taxon>Xanthophyceae</taxon>
        <taxon>Tribonematales</taxon>
        <taxon>Tribonemataceae</taxon>
        <taxon>Tribonema</taxon>
    </lineage>
</organism>
<reference evidence="1" key="1">
    <citation type="submission" date="2021-02" db="EMBL/GenBank/DDBJ databases">
        <title>First Annotated Genome of the Yellow-green Alga Tribonema minus.</title>
        <authorList>
            <person name="Mahan K.M."/>
        </authorList>
    </citation>
    <scope>NUCLEOTIDE SEQUENCE</scope>
    <source>
        <strain evidence="1">UTEX B ZZ1240</strain>
    </source>
</reference>
<dbReference type="AlphaFoldDB" id="A0A835Z6L7"/>
<comment type="caution">
    <text evidence="1">The sequence shown here is derived from an EMBL/GenBank/DDBJ whole genome shotgun (WGS) entry which is preliminary data.</text>
</comment>
<evidence type="ECO:0000313" key="1">
    <source>
        <dbReference type="EMBL" id="KAG5185930.1"/>
    </source>
</evidence>
<sequence length="67" mass="7506">MSIEERTRLAIIGEELEDEIMSKATALRDLADSMVEQTGAVDEKQLRPLIDEIGELKTQYRAVLGES</sequence>